<proteinExistence type="predicted"/>
<dbReference type="AlphaFoldDB" id="A0AAV4W849"/>
<evidence type="ECO:0000256" key="1">
    <source>
        <dbReference type="SAM" id="MobiDB-lite"/>
    </source>
</evidence>
<feature type="region of interest" description="Disordered" evidence="1">
    <location>
        <begin position="24"/>
        <end position="70"/>
    </location>
</feature>
<reference evidence="2 3" key="1">
    <citation type="submission" date="2021-06" db="EMBL/GenBank/DDBJ databases">
        <title>Caerostris darwini draft genome.</title>
        <authorList>
            <person name="Kono N."/>
            <person name="Arakawa K."/>
        </authorList>
    </citation>
    <scope>NUCLEOTIDE SEQUENCE [LARGE SCALE GENOMIC DNA]</scope>
</reference>
<feature type="non-terminal residue" evidence="2">
    <location>
        <position position="1"/>
    </location>
</feature>
<keyword evidence="3" id="KW-1185">Reference proteome</keyword>
<name>A0AAV4W849_9ARAC</name>
<accession>A0AAV4W849</accession>
<protein>
    <submittedName>
        <fullName evidence="2">Uncharacterized protein</fullName>
    </submittedName>
</protein>
<organism evidence="2 3">
    <name type="scientific">Caerostris darwini</name>
    <dbReference type="NCBI Taxonomy" id="1538125"/>
    <lineage>
        <taxon>Eukaryota</taxon>
        <taxon>Metazoa</taxon>
        <taxon>Ecdysozoa</taxon>
        <taxon>Arthropoda</taxon>
        <taxon>Chelicerata</taxon>
        <taxon>Arachnida</taxon>
        <taxon>Araneae</taxon>
        <taxon>Araneomorphae</taxon>
        <taxon>Entelegynae</taxon>
        <taxon>Araneoidea</taxon>
        <taxon>Araneidae</taxon>
        <taxon>Caerostris</taxon>
    </lineage>
</organism>
<evidence type="ECO:0000313" key="3">
    <source>
        <dbReference type="Proteomes" id="UP001054837"/>
    </source>
</evidence>
<sequence>QTTIFKAPYLTQLLHTAARCRHSATSASLNPRSLGEGDKIKGGCGGGIAPSQNSPGRIMVRRDPSKIQIM</sequence>
<gene>
    <name evidence="2" type="ORF">CDAR_547481</name>
</gene>
<feature type="compositionally biased region" description="Basic and acidic residues" evidence="1">
    <location>
        <begin position="60"/>
        <end position="70"/>
    </location>
</feature>
<dbReference type="Proteomes" id="UP001054837">
    <property type="component" value="Unassembled WGS sequence"/>
</dbReference>
<dbReference type="EMBL" id="BPLQ01014315">
    <property type="protein sequence ID" value="GIY79060.1"/>
    <property type="molecule type" value="Genomic_DNA"/>
</dbReference>
<comment type="caution">
    <text evidence="2">The sequence shown here is derived from an EMBL/GenBank/DDBJ whole genome shotgun (WGS) entry which is preliminary data.</text>
</comment>
<evidence type="ECO:0000313" key="2">
    <source>
        <dbReference type="EMBL" id="GIY79060.1"/>
    </source>
</evidence>